<accession>A0ABW5YM53</accession>
<keyword evidence="2" id="KW-1185">Reference proteome</keyword>
<dbReference type="InterPro" id="IPR036514">
    <property type="entry name" value="SGNH_hydro_sf"/>
</dbReference>
<dbReference type="EMBL" id="JBHUPC010000012">
    <property type="protein sequence ID" value="MFD2891852.1"/>
    <property type="molecule type" value="Genomic_DNA"/>
</dbReference>
<gene>
    <name evidence="1" type="ORF">ACFS5J_07510</name>
</gene>
<comment type="caution">
    <text evidence="1">The sequence shown here is derived from an EMBL/GenBank/DDBJ whole genome shotgun (WGS) entry which is preliminary data.</text>
</comment>
<dbReference type="PROSITE" id="PS51257">
    <property type="entry name" value="PROKAR_LIPOPROTEIN"/>
    <property type="match status" value="1"/>
</dbReference>
<evidence type="ECO:0000313" key="1">
    <source>
        <dbReference type="EMBL" id="MFD2891852.1"/>
    </source>
</evidence>
<name>A0ABW5YM53_9FLAO</name>
<organism evidence="1 2">
    <name type="scientific">Flavobacterium chuncheonense</name>
    <dbReference type="NCBI Taxonomy" id="2026653"/>
    <lineage>
        <taxon>Bacteria</taxon>
        <taxon>Pseudomonadati</taxon>
        <taxon>Bacteroidota</taxon>
        <taxon>Flavobacteriia</taxon>
        <taxon>Flavobacteriales</taxon>
        <taxon>Flavobacteriaceae</taxon>
        <taxon>Flavobacterium</taxon>
    </lineage>
</organism>
<dbReference type="Gene3D" id="3.40.50.1110">
    <property type="entry name" value="SGNH hydrolase"/>
    <property type="match status" value="1"/>
</dbReference>
<dbReference type="Proteomes" id="UP001597534">
    <property type="component" value="Unassembled WGS sequence"/>
</dbReference>
<evidence type="ECO:0000313" key="2">
    <source>
        <dbReference type="Proteomes" id="UP001597534"/>
    </source>
</evidence>
<protein>
    <submittedName>
        <fullName evidence="1">G-D-S-L family lipolytic protein</fullName>
    </submittedName>
</protein>
<proteinExistence type="predicted"/>
<dbReference type="SUPFAM" id="SSF52266">
    <property type="entry name" value="SGNH hydrolase"/>
    <property type="match status" value="2"/>
</dbReference>
<sequence length="538" mass="55644">MKNSKFIYLTVFAAVFAACEPEFENDVTADYTSGEADFSSYVAVGNSLTAGYMDGTVYRSGQMNSFPNLLAQQFALVGGGAFTQPSFADDVNNVGGLLLGGNQISSTRLVIDASEGRPENIAGTPSIEVANQQATAYNNMGIPGAKSFHLLAPGYGSLTGLGQQPPTANPYFVRHATSPNATVLGDAVSKNPTFFTNWIGANDVLSYATNGGAQADGVTPADDHNETGNLNPLTYGGNDITNASVFALTYDLIINGGTHPLLGPVTGLTSGGAKGVVATIPSVTSIPYFTTVPYNPISAEVINANPQAALLTQLYQFLAVATNGRISPLNTTAGTTNPVLISDVALTDLGAQITAYANASGNPLLVANANALGALYGRARHASASDLIVLPASSVIGASNGGQAPFDVVGVTFPMSNKWVLTSAEQAKVEAATVAYNNAIVAIANAKNLAVADMNAIMNQLVSGLRIETGQTYTANYFSGSTTEGQVLFSLDGVHPNARGYAVIANEILKVINAHYGAKLPLHNPGYFTGTQIVPVNN</sequence>
<dbReference type="RefSeq" id="WP_379811456.1">
    <property type="nucleotide sequence ID" value="NZ_JBHUPC010000012.1"/>
</dbReference>
<reference evidence="2" key="1">
    <citation type="journal article" date="2019" name="Int. J. Syst. Evol. Microbiol.">
        <title>The Global Catalogue of Microorganisms (GCM) 10K type strain sequencing project: providing services to taxonomists for standard genome sequencing and annotation.</title>
        <authorList>
            <consortium name="The Broad Institute Genomics Platform"/>
            <consortium name="The Broad Institute Genome Sequencing Center for Infectious Disease"/>
            <person name="Wu L."/>
            <person name="Ma J."/>
        </authorList>
    </citation>
    <scope>NUCLEOTIDE SEQUENCE [LARGE SCALE GENOMIC DNA]</scope>
    <source>
        <strain evidence="2">KCTC 22671</strain>
    </source>
</reference>